<dbReference type="Proteomes" id="UP000694388">
    <property type="component" value="Unplaced"/>
</dbReference>
<evidence type="ECO:0000313" key="2">
    <source>
        <dbReference type="Ensembl" id="ENSEBUP00000001999.1"/>
    </source>
</evidence>
<keyword evidence="1" id="KW-0812">Transmembrane</keyword>
<dbReference type="AlphaFoldDB" id="A0A8C4NBT6"/>
<name>A0A8C4NBT6_EPTBU</name>
<dbReference type="GeneTree" id="ENSGT00930000152746"/>
<feature type="transmembrane region" description="Helical" evidence="1">
    <location>
        <begin position="145"/>
        <end position="171"/>
    </location>
</feature>
<sequence length="261" mass="29066">MFCFREHSTGKAQASLTAFYNYTNKNIDKIYNGEMMKAIRDSFPHRARRSYTGLVTLYGNIIQKNASAGQLNDFFQCNTTYQKYDIQTNDTAIYCISPCASDKNHCNGGTCSHTASGPKCTCGKISGIYQSTGDRCQDSTILTDAFYKILFGTLAGILGLALLLGLIVYCIKRRSHSDSVNLLNDNNSIASDAFNKPGKFSKSGGFPWISNIPETKLDANMLPKVFPVSWQPKLDRVDTNQKVQIERPTVIDNPEYEDEVN</sequence>
<proteinExistence type="predicted"/>
<dbReference type="Ensembl" id="ENSEBUT00000002344.1">
    <property type="protein sequence ID" value="ENSEBUP00000001999.1"/>
    <property type="gene ID" value="ENSEBUG00000001600.1"/>
</dbReference>
<evidence type="ECO:0000313" key="3">
    <source>
        <dbReference type="Proteomes" id="UP000694388"/>
    </source>
</evidence>
<reference evidence="2" key="1">
    <citation type="submission" date="2025-08" db="UniProtKB">
        <authorList>
            <consortium name="Ensembl"/>
        </authorList>
    </citation>
    <scope>IDENTIFICATION</scope>
</reference>
<reference evidence="2" key="2">
    <citation type="submission" date="2025-09" db="UniProtKB">
        <authorList>
            <consortium name="Ensembl"/>
        </authorList>
    </citation>
    <scope>IDENTIFICATION</scope>
</reference>
<protein>
    <submittedName>
        <fullName evidence="2">Uncharacterized protein</fullName>
    </submittedName>
</protein>
<organism evidence="2 3">
    <name type="scientific">Eptatretus burgeri</name>
    <name type="common">Inshore hagfish</name>
    <dbReference type="NCBI Taxonomy" id="7764"/>
    <lineage>
        <taxon>Eukaryota</taxon>
        <taxon>Metazoa</taxon>
        <taxon>Chordata</taxon>
        <taxon>Craniata</taxon>
        <taxon>Vertebrata</taxon>
        <taxon>Cyclostomata</taxon>
        <taxon>Myxini</taxon>
        <taxon>Myxiniformes</taxon>
        <taxon>Myxinidae</taxon>
        <taxon>Eptatretinae</taxon>
        <taxon>Eptatretus</taxon>
    </lineage>
</organism>
<keyword evidence="1" id="KW-0472">Membrane</keyword>
<keyword evidence="1" id="KW-1133">Transmembrane helix</keyword>
<evidence type="ECO:0000256" key="1">
    <source>
        <dbReference type="SAM" id="Phobius"/>
    </source>
</evidence>
<accession>A0A8C4NBT6</accession>
<keyword evidence="3" id="KW-1185">Reference proteome</keyword>